<name>A0A4D6NF59_VIGUN</name>
<organism evidence="3 4">
    <name type="scientific">Vigna unguiculata</name>
    <name type="common">Cowpea</name>
    <dbReference type="NCBI Taxonomy" id="3917"/>
    <lineage>
        <taxon>Eukaryota</taxon>
        <taxon>Viridiplantae</taxon>
        <taxon>Streptophyta</taxon>
        <taxon>Embryophyta</taxon>
        <taxon>Tracheophyta</taxon>
        <taxon>Spermatophyta</taxon>
        <taxon>Magnoliopsida</taxon>
        <taxon>eudicotyledons</taxon>
        <taxon>Gunneridae</taxon>
        <taxon>Pentapetalae</taxon>
        <taxon>rosids</taxon>
        <taxon>fabids</taxon>
        <taxon>Fabales</taxon>
        <taxon>Fabaceae</taxon>
        <taxon>Papilionoideae</taxon>
        <taxon>50 kb inversion clade</taxon>
        <taxon>NPAAA clade</taxon>
        <taxon>indigoferoid/millettioid clade</taxon>
        <taxon>Phaseoleae</taxon>
        <taxon>Vigna</taxon>
    </lineage>
</organism>
<evidence type="ECO:0000256" key="1">
    <source>
        <dbReference type="ARBA" id="ARBA00022448"/>
    </source>
</evidence>
<evidence type="ECO:0000313" key="4">
    <source>
        <dbReference type="Proteomes" id="UP000501690"/>
    </source>
</evidence>
<dbReference type="GO" id="GO:0006893">
    <property type="term" value="P:Golgi to plasma membrane transport"/>
    <property type="evidence" value="ECO:0007669"/>
    <property type="project" value="TreeGrafter"/>
</dbReference>
<dbReference type="AlphaFoldDB" id="A0A4D6NF59"/>
<sequence length="146" mass="16053">MNGGLSSAIKAVKFAVIYRSLLENQKLVLQPYLVKHICPCVEEILNTHIKHFKKVIAIFSVSDPWILEKYLVSGVFVGAGSSTLAVGEQHDYCLLTTSGRKVLTSSTSPFIFPTSPSACSSQTSTNPEKPKPKKNTYLVDDDYLKS</sequence>
<evidence type="ECO:0000313" key="3">
    <source>
        <dbReference type="EMBL" id="QCE12316.1"/>
    </source>
</evidence>
<proteinExistence type="predicted"/>
<feature type="region of interest" description="Disordered" evidence="2">
    <location>
        <begin position="115"/>
        <end position="146"/>
    </location>
</feature>
<dbReference type="PANTHER" id="PTHR21426:SF13">
    <property type="entry name" value="OS08G0566700 PROTEIN"/>
    <property type="match status" value="1"/>
</dbReference>
<reference evidence="3 4" key="1">
    <citation type="submission" date="2019-04" db="EMBL/GenBank/DDBJ databases">
        <title>An improved genome assembly and genetic linkage map for asparagus bean, Vigna unguiculata ssp. sesquipedialis.</title>
        <authorList>
            <person name="Xia Q."/>
            <person name="Zhang R."/>
            <person name="Dong Y."/>
        </authorList>
    </citation>
    <scope>NUCLEOTIDE SEQUENCE [LARGE SCALE GENOMIC DNA]</scope>
    <source>
        <tissue evidence="3">Leaf</tissue>
    </source>
</reference>
<dbReference type="GO" id="GO:0000145">
    <property type="term" value="C:exocyst"/>
    <property type="evidence" value="ECO:0007669"/>
    <property type="project" value="InterPro"/>
</dbReference>
<evidence type="ECO:0000256" key="2">
    <source>
        <dbReference type="SAM" id="MobiDB-lite"/>
    </source>
</evidence>
<keyword evidence="1" id="KW-0813">Transport</keyword>
<dbReference type="GO" id="GO:0008104">
    <property type="term" value="P:intracellular protein localization"/>
    <property type="evidence" value="ECO:0007669"/>
    <property type="project" value="TreeGrafter"/>
</dbReference>
<gene>
    <name evidence="3" type="ORF">DEO72_LG10g3558</name>
</gene>
<protein>
    <submittedName>
        <fullName evidence="3">Uncharacterized protein</fullName>
    </submittedName>
</protein>
<dbReference type="EMBL" id="CP039354">
    <property type="protein sequence ID" value="QCE12316.1"/>
    <property type="molecule type" value="Genomic_DNA"/>
</dbReference>
<dbReference type="GO" id="GO:0006887">
    <property type="term" value="P:exocytosis"/>
    <property type="evidence" value="ECO:0007669"/>
    <property type="project" value="InterPro"/>
</dbReference>
<accession>A0A4D6NF59</accession>
<dbReference type="Proteomes" id="UP000501690">
    <property type="component" value="Linkage Group LG10"/>
</dbReference>
<dbReference type="InterPro" id="IPR033961">
    <property type="entry name" value="Exo84"/>
</dbReference>
<keyword evidence="4" id="KW-1185">Reference proteome</keyword>
<dbReference type="PANTHER" id="PTHR21426">
    <property type="entry name" value="EXOCYST COMPLEX COMPONENT 8"/>
    <property type="match status" value="1"/>
</dbReference>